<keyword evidence="3" id="KW-1185">Reference proteome</keyword>
<feature type="domain" description="N-acetyltransferase" evidence="1">
    <location>
        <begin position="4"/>
        <end position="90"/>
    </location>
</feature>
<dbReference type="EMBL" id="JRLV01000001">
    <property type="protein sequence ID" value="KGO84502.1"/>
    <property type="molecule type" value="Genomic_DNA"/>
</dbReference>
<dbReference type="AlphaFoldDB" id="A0A0A2LVW1"/>
<dbReference type="PROSITE" id="PS51729">
    <property type="entry name" value="GNAT_YJDJ"/>
    <property type="match status" value="1"/>
</dbReference>
<evidence type="ECO:0000313" key="3">
    <source>
        <dbReference type="Proteomes" id="UP000030129"/>
    </source>
</evidence>
<sequence>MEIKDNEFSRQFETTVNDTMMSVEYSRQERKIFLTKINVPEGIDEDDEIVSDFLKEILAIAEEKRLRVVPTYPKIAAFFKKNPGYKEMLPPGIRI</sequence>
<reference evidence="2 3" key="1">
    <citation type="submission" date="2013-09" db="EMBL/GenBank/DDBJ databases">
        <authorList>
            <person name="Zeng Z."/>
            <person name="Chen C."/>
        </authorList>
    </citation>
    <scope>NUCLEOTIDE SEQUENCE [LARGE SCALE GENOMIC DNA]</scope>
    <source>
        <strain evidence="2 3">F44-8</strain>
    </source>
</reference>
<name>A0A0A2LVW1_9FLAO</name>
<dbReference type="InterPro" id="IPR016181">
    <property type="entry name" value="Acyl_CoA_acyltransferase"/>
</dbReference>
<dbReference type="RefSeq" id="WP_035130490.1">
    <property type="nucleotide sequence ID" value="NZ_JRLV01000001.1"/>
</dbReference>
<proteinExistence type="predicted"/>
<dbReference type="eggNOG" id="COG2388">
    <property type="taxonomic scope" value="Bacteria"/>
</dbReference>
<dbReference type="SUPFAM" id="SSF55729">
    <property type="entry name" value="Acyl-CoA N-acyltransferases (Nat)"/>
    <property type="match status" value="1"/>
</dbReference>
<organism evidence="2 3">
    <name type="scientific">Flavobacterium beibuense F44-8</name>
    <dbReference type="NCBI Taxonomy" id="1406840"/>
    <lineage>
        <taxon>Bacteria</taxon>
        <taxon>Pseudomonadati</taxon>
        <taxon>Bacteroidota</taxon>
        <taxon>Flavobacteriia</taxon>
        <taxon>Flavobacteriales</taxon>
        <taxon>Flavobacteriaceae</taxon>
        <taxon>Flavobacterium</taxon>
    </lineage>
</organism>
<dbReference type="Pfam" id="PF14542">
    <property type="entry name" value="Acetyltransf_CG"/>
    <property type="match status" value="1"/>
</dbReference>
<dbReference type="Proteomes" id="UP000030129">
    <property type="component" value="Unassembled WGS sequence"/>
</dbReference>
<evidence type="ECO:0000259" key="1">
    <source>
        <dbReference type="PROSITE" id="PS51729"/>
    </source>
</evidence>
<gene>
    <name evidence="2" type="ORF">Q763_01805</name>
</gene>
<comment type="caution">
    <text evidence="2">The sequence shown here is derived from an EMBL/GenBank/DDBJ whole genome shotgun (WGS) entry which is preliminary data.</text>
</comment>
<dbReference type="GO" id="GO:0016740">
    <property type="term" value="F:transferase activity"/>
    <property type="evidence" value="ECO:0007669"/>
    <property type="project" value="UniProtKB-KW"/>
</dbReference>
<dbReference type="InterPro" id="IPR031165">
    <property type="entry name" value="GNAT_YJDJ"/>
</dbReference>
<dbReference type="Gene3D" id="3.40.630.30">
    <property type="match status" value="1"/>
</dbReference>
<evidence type="ECO:0000313" key="2">
    <source>
        <dbReference type="EMBL" id="KGO84502.1"/>
    </source>
</evidence>
<protein>
    <submittedName>
        <fullName evidence="2">Acetyltransferase</fullName>
    </submittedName>
</protein>
<accession>A0A0A2LVW1</accession>
<keyword evidence="2" id="KW-0808">Transferase</keyword>
<dbReference type="STRING" id="1406840.Q763_01805"/>